<dbReference type="Gene3D" id="3.30.930.10">
    <property type="entry name" value="Bira Bifunctional Protein, Domain 2"/>
    <property type="match status" value="1"/>
</dbReference>
<protein>
    <submittedName>
        <fullName evidence="8">Eukaryotic translation initiation factor 2-alpha kinase 4</fullName>
    </submittedName>
</protein>
<dbReference type="InterPro" id="IPR050339">
    <property type="entry name" value="CC_SR_Kinase"/>
</dbReference>
<dbReference type="Proteomes" id="UP000324629">
    <property type="component" value="Unassembled WGS sequence"/>
</dbReference>
<evidence type="ECO:0000256" key="4">
    <source>
        <dbReference type="ARBA" id="ARBA00022840"/>
    </source>
</evidence>
<dbReference type="GO" id="GO:0005829">
    <property type="term" value="C:cytosol"/>
    <property type="evidence" value="ECO:0007669"/>
    <property type="project" value="TreeGrafter"/>
</dbReference>
<comment type="caution">
    <text evidence="8">The sequence shown here is derived from an EMBL/GenBank/DDBJ whole genome shotgun (WGS) entry which is preliminary data.</text>
</comment>
<dbReference type="GO" id="GO:0005634">
    <property type="term" value="C:nucleus"/>
    <property type="evidence" value="ECO:0007669"/>
    <property type="project" value="TreeGrafter"/>
</dbReference>
<dbReference type="InterPro" id="IPR008271">
    <property type="entry name" value="Ser/Thr_kinase_AS"/>
</dbReference>
<evidence type="ECO:0000259" key="7">
    <source>
        <dbReference type="PROSITE" id="PS50011"/>
    </source>
</evidence>
<evidence type="ECO:0000256" key="2">
    <source>
        <dbReference type="ARBA" id="ARBA00022741"/>
    </source>
</evidence>
<dbReference type="PROSITE" id="PS00108">
    <property type="entry name" value="PROTEIN_KINASE_ST"/>
    <property type="match status" value="1"/>
</dbReference>
<accession>A0A5J4NB17</accession>
<comment type="similarity">
    <text evidence="5">Belongs to the protein kinase superfamily. Ser/Thr protein kinase family. GCN2 subfamily.</text>
</comment>
<dbReference type="GO" id="GO:0005524">
    <property type="term" value="F:ATP binding"/>
    <property type="evidence" value="ECO:0007669"/>
    <property type="project" value="UniProtKB-KW"/>
</dbReference>
<dbReference type="SUPFAM" id="SSF55681">
    <property type="entry name" value="Class II aaRS and biotin synthetases"/>
    <property type="match status" value="1"/>
</dbReference>
<dbReference type="SMART" id="SM00220">
    <property type="entry name" value="S_TKc"/>
    <property type="match status" value="1"/>
</dbReference>
<keyword evidence="1" id="KW-0808">Transferase</keyword>
<evidence type="ECO:0000256" key="6">
    <source>
        <dbReference type="SAM" id="MobiDB-lite"/>
    </source>
</evidence>
<evidence type="ECO:0000313" key="9">
    <source>
        <dbReference type="Proteomes" id="UP000324629"/>
    </source>
</evidence>
<dbReference type="GO" id="GO:1990625">
    <property type="term" value="P:negative regulation of cytoplasmic translational initiation in response to stress"/>
    <property type="evidence" value="ECO:0007669"/>
    <property type="project" value="TreeGrafter"/>
</dbReference>
<keyword evidence="8" id="KW-0648">Protein biosynthesis</keyword>
<dbReference type="AlphaFoldDB" id="A0A5J4NB17"/>
<dbReference type="PANTHER" id="PTHR11042">
    <property type="entry name" value="EUKARYOTIC TRANSLATION INITIATION FACTOR 2-ALPHA KINASE EIF2-ALPHA KINASE -RELATED"/>
    <property type="match status" value="1"/>
</dbReference>
<keyword evidence="8" id="KW-0396">Initiation factor</keyword>
<evidence type="ECO:0000256" key="1">
    <source>
        <dbReference type="ARBA" id="ARBA00022679"/>
    </source>
</evidence>
<dbReference type="PANTHER" id="PTHR11042:SF136">
    <property type="entry name" value="EIF-2-ALPHA KINASE GCN2"/>
    <property type="match status" value="1"/>
</dbReference>
<keyword evidence="3 8" id="KW-0418">Kinase</keyword>
<feature type="region of interest" description="Disordered" evidence="6">
    <location>
        <begin position="1113"/>
        <end position="1132"/>
    </location>
</feature>
<sequence length="1132" mass="126380">MPWSDSVLRPDESIDKSSASDEDSINTSLSADCNWVSVCPFSDGDAKSPKVLNVMNRDEDQSWYQGAIENSWKFRNRFFRQSNDCDVTVNRSSSFSVDNSPSVTLPSNDPQTVALVENSADPGSRSHVSFCSEQNMAQTSTSESSCNNHDAISSAKSGGHIRYIIIQMELCATKTLRHVIDNESLSTNPDRAWGLFRELTDGLAYIHSKNVIHRDLKPANIMLDANDHVKIVDFGLATRTVEDHVVSARRQAAAIQRVDIYSLGVILFEMFYRAMPIVMERVAVLTELRKEQILFPIDWNAKKLSNQTRLIRSMLQHDPDRRVSASDVLYDRKVGPEISLSDTALGETDLGSTRPGSAVFGDKLINVQDFYAYQRVHRLLIRNLESIFLVHNGVFLQSPSLMPISPQTVSDSMDSALNSKRSVDRSHSIDQSIRKARSVVGADSPLFLDIHGSPVCLPESLHLPFARYLARSGSVLVCGEEDFCLKRYQFGKSYTANNHTFVHDLSLQLADHPLESEQAVFDIVTPSFSSHSVIELIAILREIISSRFKYQNVRFTLYINHTNLIEALFSQLDIPPDSGPTLWHHLAVANSCPKFPSNNNCQTTYGYPVSRLLSLPAFIPISSTRLHSQRQFFRLLHFESKCPNDVREVLLQCTPQPRTSLRRRVDEGVKQLDEITNVYHKLGAADMIELRCALGLVLPCHHYQGFVFQLVASFRPHADSPFLNRCFSLPHTARSDSDDLRGHCVKPVASKFSTQLDTPDPDYRMILVLAQGGEYTFLIRKYCLPKEYVNLRLFHRSTQYPSPKALVDGPTIRSLSASQCPHVVGFTLATDSWVRLRLLLSSSLDNSLLQMDSLIEPYPCKILLSWGCRQTDSLHELCTAPFRHLPPVPPRRIVNSGQRTVVESVSSHQLTTSNPITVYDFVTSPVACVASSSITSSNTQSTCQLESYVATEDGLRLVYNLAKKLWNSGLPCEVMTAADSDLIRAAENRSVEFAVRINLLIPSDVAKANIPSDAKCLSAVTYQLWSRHEALLSTGQCIMVGETRRPDPESVVAHIISRLSARPRHASANDLPSSPDSVQTELIHFDRNVLFMTGSEAIGPGFKFKPVGQDNQEGATVSFDPANSAGRTFPYW</sequence>
<dbReference type="EMBL" id="QNGE01004899">
    <property type="protein sequence ID" value="KAA3672438.1"/>
    <property type="molecule type" value="Genomic_DNA"/>
</dbReference>
<keyword evidence="2" id="KW-0547">Nucleotide-binding</keyword>
<keyword evidence="4" id="KW-0067">ATP-binding</keyword>
<evidence type="ECO:0000256" key="5">
    <source>
        <dbReference type="ARBA" id="ARBA00037982"/>
    </source>
</evidence>
<dbReference type="GO" id="GO:0003743">
    <property type="term" value="F:translation initiation factor activity"/>
    <property type="evidence" value="ECO:0007669"/>
    <property type="project" value="UniProtKB-KW"/>
</dbReference>
<dbReference type="Gene3D" id="1.10.510.10">
    <property type="entry name" value="Transferase(Phosphotransferase) domain 1"/>
    <property type="match status" value="1"/>
</dbReference>
<name>A0A5J4NB17_9TREM</name>
<feature type="region of interest" description="Disordered" evidence="6">
    <location>
        <begin position="1"/>
        <end position="23"/>
    </location>
</feature>
<keyword evidence="9" id="KW-1185">Reference proteome</keyword>
<dbReference type="InterPro" id="IPR000719">
    <property type="entry name" value="Prot_kinase_dom"/>
</dbReference>
<dbReference type="InterPro" id="IPR011009">
    <property type="entry name" value="Kinase-like_dom_sf"/>
</dbReference>
<dbReference type="InterPro" id="IPR045864">
    <property type="entry name" value="aa-tRNA-synth_II/BPL/LPL"/>
</dbReference>
<organism evidence="8 9">
    <name type="scientific">Paragonimus westermani</name>
    <dbReference type="NCBI Taxonomy" id="34504"/>
    <lineage>
        <taxon>Eukaryota</taxon>
        <taxon>Metazoa</taxon>
        <taxon>Spiralia</taxon>
        <taxon>Lophotrochozoa</taxon>
        <taxon>Platyhelminthes</taxon>
        <taxon>Trematoda</taxon>
        <taxon>Digenea</taxon>
        <taxon>Plagiorchiida</taxon>
        <taxon>Troglotremata</taxon>
        <taxon>Troglotrematidae</taxon>
        <taxon>Paragonimus</taxon>
    </lineage>
</organism>
<feature type="domain" description="Protein kinase" evidence="7">
    <location>
        <begin position="89"/>
        <end position="338"/>
    </location>
</feature>
<dbReference type="PROSITE" id="PS50011">
    <property type="entry name" value="PROTEIN_KINASE_DOM"/>
    <property type="match status" value="1"/>
</dbReference>
<dbReference type="GO" id="GO:0004694">
    <property type="term" value="F:eukaryotic translation initiation factor 2alpha kinase activity"/>
    <property type="evidence" value="ECO:0007669"/>
    <property type="project" value="TreeGrafter"/>
</dbReference>
<reference evidence="8 9" key="1">
    <citation type="journal article" date="2019" name="Gigascience">
        <title>Whole-genome sequence of the oriental lung fluke Paragonimus westermani.</title>
        <authorList>
            <person name="Oey H."/>
            <person name="Zakrzewski M."/>
            <person name="Narain K."/>
            <person name="Devi K.R."/>
            <person name="Agatsuma T."/>
            <person name="Nawaratna S."/>
            <person name="Gobert G.N."/>
            <person name="Jones M.K."/>
            <person name="Ragan M.A."/>
            <person name="McManus D.P."/>
            <person name="Krause L."/>
        </authorList>
    </citation>
    <scope>NUCLEOTIDE SEQUENCE [LARGE SCALE GENOMIC DNA]</scope>
    <source>
        <strain evidence="8 9">IND2009</strain>
    </source>
</reference>
<feature type="compositionally biased region" description="Basic and acidic residues" evidence="6">
    <location>
        <begin position="8"/>
        <end position="19"/>
    </location>
</feature>
<proteinExistence type="inferred from homology"/>
<evidence type="ECO:0000256" key="3">
    <source>
        <dbReference type="ARBA" id="ARBA00022777"/>
    </source>
</evidence>
<dbReference type="Pfam" id="PF00069">
    <property type="entry name" value="Pkinase"/>
    <property type="match status" value="1"/>
</dbReference>
<dbReference type="SUPFAM" id="SSF56112">
    <property type="entry name" value="Protein kinase-like (PK-like)"/>
    <property type="match status" value="1"/>
</dbReference>
<gene>
    <name evidence="8" type="ORF">DEA37_0014742</name>
</gene>
<evidence type="ECO:0000313" key="8">
    <source>
        <dbReference type="EMBL" id="KAA3672438.1"/>
    </source>
</evidence>